<dbReference type="GO" id="GO:0016740">
    <property type="term" value="F:transferase activity"/>
    <property type="evidence" value="ECO:0007669"/>
    <property type="project" value="UniProtKB-KW"/>
</dbReference>
<proteinExistence type="predicted"/>
<keyword evidence="1" id="KW-0808">Transferase</keyword>
<keyword evidence="2" id="KW-1185">Reference proteome</keyword>
<dbReference type="EMBL" id="CP040749">
    <property type="protein sequence ID" value="QCX40206.1"/>
    <property type="molecule type" value="Genomic_DNA"/>
</dbReference>
<organism evidence="1 2">
    <name type="scientific">Aureibaculum algae</name>
    <dbReference type="NCBI Taxonomy" id="2584122"/>
    <lineage>
        <taxon>Bacteria</taxon>
        <taxon>Pseudomonadati</taxon>
        <taxon>Bacteroidota</taxon>
        <taxon>Flavobacteriia</taxon>
        <taxon>Flavobacteriales</taxon>
        <taxon>Flavobacteriaceae</taxon>
        <taxon>Aureibaculum</taxon>
    </lineage>
</organism>
<dbReference type="Proteomes" id="UP000306229">
    <property type="component" value="Chromosome"/>
</dbReference>
<evidence type="ECO:0000313" key="1">
    <source>
        <dbReference type="EMBL" id="QCX40206.1"/>
    </source>
</evidence>
<gene>
    <name evidence="1" type="ORF">FF125_17770</name>
</gene>
<dbReference type="KEGG" id="fbe:FF125_17770"/>
<dbReference type="AlphaFoldDB" id="A0A5B7TYG4"/>
<sequence>MQKVLFIGLVFPESTSTAAGSRMLQLLHFFLEENYHITFASAAQTTPYVDNLESLGIDSVTIELNNTSFDNFIKRLQPDIVVFDRFISEEQFGWRVVENCPNAIRVLDTEDLHCLRQARGEAFKKEESFKLEQLNRLDITKREIASIYRCDLSLIISPYEYQLLLNHFKIPETILIELPFMLDGLSKDTLLEKPTFEERHDFISIGNFRHEPNWQSVLYLKKTIWPFIRKQLPKAKLLIYGSYPSQKVTDLHNEKEGFIVKGRAEDAHKVVSNALVLLAPLQIGAGLKGKLIDAMLTGTPSATTIIGAEGMHNNLPWNGFINDNPKTFANKAVQLYTNKDIWEQSQQNGIEIINSIYSKMQLSEKLSDRIIQIQSDLNAHRNQNFMGSMLQHHSLQSTKYLSKWIEEKISTK</sequence>
<accession>A0A5B7TYG4</accession>
<name>A0A5B7TYG4_9FLAO</name>
<evidence type="ECO:0000313" key="2">
    <source>
        <dbReference type="Proteomes" id="UP000306229"/>
    </source>
</evidence>
<dbReference type="Gene3D" id="3.40.50.2000">
    <property type="entry name" value="Glycogen Phosphorylase B"/>
    <property type="match status" value="1"/>
</dbReference>
<dbReference type="RefSeq" id="WP_138951040.1">
    <property type="nucleotide sequence ID" value="NZ_CP040749.1"/>
</dbReference>
<dbReference type="OrthoDB" id="9807209at2"/>
<dbReference type="Pfam" id="PF13692">
    <property type="entry name" value="Glyco_trans_1_4"/>
    <property type="match status" value="1"/>
</dbReference>
<protein>
    <submittedName>
        <fullName evidence="1">Glycosyltransferase family 4 protein</fullName>
    </submittedName>
</protein>
<dbReference type="SUPFAM" id="SSF53756">
    <property type="entry name" value="UDP-Glycosyltransferase/glycogen phosphorylase"/>
    <property type="match status" value="1"/>
</dbReference>
<reference evidence="1 2" key="1">
    <citation type="submission" date="2019-05" db="EMBL/GenBank/DDBJ databases">
        <title>Algicella ahnfeltiae gen. nov., sp. nov., a novel marine bacterium of the family Flavobacteriaceae isolated from a red alga.</title>
        <authorList>
            <person name="Nedashkovskaya O.I."/>
            <person name="Kukhlevskiy A.D."/>
            <person name="Kim S.-G."/>
            <person name="Zhukova N.V."/>
            <person name="Mikhailov V.V."/>
        </authorList>
    </citation>
    <scope>NUCLEOTIDE SEQUENCE [LARGE SCALE GENOMIC DNA]</scope>
    <source>
        <strain evidence="1 2">10Alg115</strain>
    </source>
</reference>